<reference evidence="1" key="2">
    <citation type="submission" date="2021-03" db="UniProtKB">
        <authorList>
            <consortium name="EnsemblPlants"/>
        </authorList>
    </citation>
    <scope>IDENTIFICATION</scope>
</reference>
<reference evidence="1" key="1">
    <citation type="submission" date="2018-11" db="EMBL/GenBank/DDBJ databases">
        <authorList>
            <person name="Grassa J C."/>
        </authorList>
    </citation>
    <scope>NUCLEOTIDE SEQUENCE [LARGE SCALE GENOMIC DNA]</scope>
</reference>
<evidence type="ECO:0000313" key="1">
    <source>
        <dbReference type="EnsemblPlants" id="cds.evm.model.05.996"/>
    </source>
</evidence>
<organism evidence="1 2">
    <name type="scientific">Cannabis sativa</name>
    <name type="common">Hemp</name>
    <name type="synonym">Marijuana</name>
    <dbReference type="NCBI Taxonomy" id="3483"/>
    <lineage>
        <taxon>Eukaryota</taxon>
        <taxon>Viridiplantae</taxon>
        <taxon>Streptophyta</taxon>
        <taxon>Embryophyta</taxon>
        <taxon>Tracheophyta</taxon>
        <taxon>Spermatophyta</taxon>
        <taxon>Magnoliopsida</taxon>
        <taxon>eudicotyledons</taxon>
        <taxon>Gunneridae</taxon>
        <taxon>Pentapetalae</taxon>
        <taxon>rosids</taxon>
        <taxon>fabids</taxon>
        <taxon>Rosales</taxon>
        <taxon>Cannabaceae</taxon>
        <taxon>Cannabis</taxon>
    </lineage>
</organism>
<proteinExistence type="predicted"/>
<dbReference type="EMBL" id="UZAU01000484">
    <property type="status" value="NOT_ANNOTATED_CDS"/>
    <property type="molecule type" value="Genomic_DNA"/>
</dbReference>
<evidence type="ECO:0000313" key="2">
    <source>
        <dbReference type="Proteomes" id="UP000596661"/>
    </source>
</evidence>
<dbReference type="AlphaFoldDB" id="A0A803PSQ0"/>
<dbReference type="Gramene" id="evm.model.05.996">
    <property type="protein sequence ID" value="cds.evm.model.05.996"/>
    <property type="gene ID" value="evm.TU.05.996"/>
</dbReference>
<dbReference type="EnsemblPlants" id="evm.model.05.996">
    <property type="protein sequence ID" value="cds.evm.model.05.996"/>
    <property type="gene ID" value="evm.TU.05.996"/>
</dbReference>
<name>A0A803PSQ0_CANSA</name>
<sequence>MRWEKRLGEKVGKVAFGVDRKKLQLATLYPLTNDMAVNVHMFALFMKDPVFRNMNGSFVVKIHEDWMRMRDPKVFQQGE</sequence>
<dbReference type="Proteomes" id="UP000596661">
    <property type="component" value="Chromosome 5"/>
</dbReference>
<accession>A0A803PSQ0</accession>
<keyword evidence="2" id="KW-1185">Reference proteome</keyword>
<protein>
    <submittedName>
        <fullName evidence="1">Uncharacterized protein</fullName>
    </submittedName>
</protein>